<reference evidence="2 3" key="1">
    <citation type="submission" date="2007-01" db="EMBL/GenBank/DDBJ databases">
        <title>Annotation of the draft genome assembly of Thermosinus carboxydivorans Nor1.</title>
        <authorList>
            <consortium name="US DOE Joint Genome Institute (JGI-ORNL)"/>
            <person name="Larimer F."/>
            <person name="Land M."/>
            <person name="Hauser L."/>
        </authorList>
    </citation>
    <scope>NUCLEOTIDE SEQUENCE [LARGE SCALE GENOMIC DNA]</scope>
    <source>
        <strain evidence="2 3">Nor1</strain>
    </source>
</reference>
<keyword evidence="1" id="KW-0812">Transmembrane</keyword>
<gene>
    <name evidence="2" type="ORF">TcarDRAFT_1965</name>
</gene>
<dbReference type="OrthoDB" id="3173414at2"/>
<keyword evidence="3" id="KW-1185">Reference proteome</keyword>
<accession>A1HMK1</accession>
<dbReference type="Pfam" id="PF17099">
    <property type="entry name" value="TrpP"/>
    <property type="match status" value="1"/>
</dbReference>
<organism evidence="2 3">
    <name type="scientific">Thermosinus carboxydivorans Nor1</name>
    <dbReference type="NCBI Taxonomy" id="401526"/>
    <lineage>
        <taxon>Bacteria</taxon>
        <taxon>Bacillati</taxon>
        <taxon>Bacillota</taxon>
        <taxon>Negativicutes</taxon>
        <taxon>Selenomonadales</taxon>
        <taxon>Sporomusaceae</taxon>
        <taxon>Thermosinus</taxon>
    </lineage>
</organism>
<protein>
    <submittedName>
        <fullName evidence="2">Uncharacterized protein</fullName>
    </submittedName>
</protein>
<feature type="transmembrane region" description="Helical" evidence="1">
    <location>
        <begin position="21"/>
        <end position="39"/>
    </location>
</feature>
<name>A1HMK1_9FIRM</name>
<dbReference type="Proteomes" id="UP000005139">
    <property type="component" value="Unassembled WGS sequence"/>
</dbReference>
<dbReference type="eggNOG" id="COG1122">
    <property type="taxonomic scope" value="Bacteria"/>
</dbReference>
<evidence type="ECO:0000313" key="2">
    <source>
        <dbReference type="EMBL" id="EAX48493.1"/>
    </source>
</evidence>
<feature type="transmembrane region" description="Helical" evidence="1">
    <location>
        <begin position="92"/>
        <end position="110"/>
    </location>
</feature>
<keyword evidence="1" id="KW-0472">Membrane</keyword>
<keyword evidence="1" id="KW-1133">Transmembrane helix</keyword>
<feature type="transmembrane region" description="Helical" evidence="1">
    <location>
        <begin position="122"/>
        <end position="144"/>
    </location>
</feature>
<sequence>MEHKQQEMVRFEKAQGGQFRWVAVTALLLAIGAILHLVTPNVGGVTPNWTIAMYCIAINLTRPSLGQAAGIGLVAGAVNIPTSKSAFPYGNLASELVGALICAAIVNSAVNFTVGRFNFRPAVCALISTLGSGFTFITILKLVLSLPMTVYLYAMVPVVLAVAAVNTIITQLLYFPAQKLFAAKGGQ</sequence>
<dbReference type="RefSeq" id="WP_007288265.1">
    <property type="nucleotide sequence ID" value="NZ_AAWL01000002.1"/>
</dbReference>
<evidence type="ECO:0000313" key="3">
    <source>
        <dbReference type="Proteomes" id="UP000005139"/>
    </source>
</evidence>
<comment type="caution">
    <text evidence="2">The sequence shown here is derived from an EMBL/GenBank/DDBJ whole genome shotgun (WGS) entry which is preliminary data.</text>
</comment>
<proteinExistence type="predicted"/>
<dbReference type="InterPro" id="IPR031360">
    <property type="entry name" value="TrpP"/>
</dbReference>
<feature type="transmembrane region" description="Helical" evidence="1">
    <location>
        <begin position="150"/>
        <end position="175"/>
    </location>
</feature>
<evidence type="ECO:0000256" key="1">
    <source>
        <dbReference type="SAM" id="Phobius"/>
    </source>
</evidence>
<dbReference type="AlphaFoldDB" id="A1HMK1"/>
<dbReference type="EMBL" id="AAWL01000002">
    <property type="protein sequence ID" value="EAX48493.1"/>
    <property type="molecule type" value="Genomic_DNA"/>
</dbReference>
<reference evidence="2 3" key="2">
    <citation type="submission" date="2007-01" db="EMBL/GenBank/DDBJ databases">
        <title>Sequencing of the draft genome and assembly of Thermosinus carboxydivorans Nor1.</title>
        <authorList>
            <consortium name="US DOE Joint Genome Institute (JGI-PGF)"/>
            <person name="Copeland A."/>
            <person name="Lucas S."/>
            <person name="Lapidus A."/>
            <person name="Barry K."/>
            <person name="Glavina del Rio T."/>
            <person name="Dalin E."/>
            <person name="Tice H."/>
            <person name="Bruce D."/>
            <person name="Pitluck S."/>
            <person name="Richardson P."/>
        </authorList>
    </citation>
    <scope>NUCLEOTIDE SEQUENCE [LARGE SCALE GENOMIC DNA]</scope>
    <source>
        <strain evidence="2 3">Nor1</strain>
    </source>
</reference>